<protein>
    <submittedName>
        <fullName evidence="11">Copper chaperone</fullName>
    </submittedName>
</protein>
<keyword evidence="6" id="KW-0460">Magnesium</keyword>
<dbReference type="GO" id="GO:0140581">
    <property type="term" value="F:P-type monovalent copper transporter activity"/>
    <property type="evidence" value="ECO:0007669"/>
    <property type="project" value="UniProtKB-EC"/>
</dbReference>
<accession>A0A2A9HII1</accession>
<comment type="subcellular location">
    <subcellularLocation>
        <location evidence="1">Cell membrane</location>
        <topology evidence="1">Multi-pass membrane protein</topology>
    </subcellularLocation>
</comment>
<comment type="caution">
    <text evidence="11">The sequence shown here is derived from an EMBL/GenBank/DDBJ whole genome shotgun (WGS) entry which is preliminary data.</text>
</comment>
<evidence type="ECO:0000256" key="6">
    <source>
        <dbReference type="ARBA" id="ARBA00022842"/>
    </source>
</evidence>
<dbReference type="PANTHER" id="PTHR43520:SF6">
    <property type="entry name" value="COPPER-EXPORTING P-TYPE ATPASE"/>
    <property type="match status" value="1"/>
</dbReference>
<proteinExistence type="predicted"/>
<evidence type="ECO:0000256" key="1">
    <source>
        <dbReference type="ARBA" id="ARBA00004651"/>
    </source>
</evidence>
<dbReference type="GO" id="GO:0043682">
    <property type="term" value="F:P-type divalent copper transporter activity"/>
    <property type="evidence" value="ECO:0007669"/>
    <property type="project" value="TreeGrafter"/>
</dbReference>
<dbReference type="GO" id="GO:0055070">
    <property type="term" value="P:copper ion homeostasis"/>
    <property type="evidence" value="ECO:0007669"/>
    <property type="project" value="TreeGrafter"/>
</dbReference>
<keyword evidence="3" id="KW-1003">Cell membrane</keyword>
<keyword evidence="7" id="KW-1278">Translocase</keyword>
<keyword evidence="8" id="KW-0406">Ion transport</keyword>
<evidence type="ECO:0000256" key="9">
    <source>
        <dbReference type="ARBA" id="ARBA00049289"/>
    </source>
</evidence>
<dbReference type="PANTHER" id="PTHR43520">
    <property type="entry name" value="ATP7, ISOFORM B"/>
    <property type="match status" value="1"/>
</dbReference>
<dbReference type="GO" id="GO:0005507">
    <property type="term" value="F:copper ion binding"/>
    <property type="evidence" value="ECO:0007669"/>
    <property type="project" value="TreeGrafter"/>
</dbReference>
<dbReference type="PROSITE" id="PS01047">
    <property type="entry name" value="HMA_1"/>
    <property type="match status" value="1"/>
</dbReference>
<keyword evidence="2" id="KW-0813">Transport</keyword>
<name>A0A2A9HII1_TEPT2</name>
<evidence type="ECO:0000256" key="5">
    <source>
        <dbReference type="ARBA" id="ARBA00022723"/>
    </source>
</evidence>
<keyword evidence="3" id="KW-0472">Membrane</keyword>
<sequence>MAQTIELNITGMTCDHCVNAVTAALKGVPGVQEAVVSLAEKAARITGENLDPAKLIEAVKEEGYEAALP</sequence>
<dbReference type="AlphaFoldDB" id="A0A2A9HII1"/>
<keyword evidence="5" id="KW-0479">Metal-binding</keyword>
<evidence type="ECO:0000256" key="7">
    <source>
        <dbReference type="ARBA" id="ARBA00022967"/>
    </source>
</evidence>
<dbReference type="InterPro" id="IPR006121">
    <property type="entry name" value="HMA_dom"/>
</dbReference>
<dbReference type="CDD" id="cd00371">
    <property type="entry name" value="HMA"/>
    <property type="match status" value="1"/>
</dbReference>
<evidence type="ECO:0000313" key="11">
    <source>
        <dbReference type="EMBL" id="PFG74639.1"/>
    </source>
</evidence>
<evidence type="ECO:0000259" key="10">
    <source>
        <dbReference type="PROSITE" id="PS50846"/>
    </source>
</evidence>
<reference evidence="11 12" key="1">
    <citation type="submission" date="2017-09" db="EMBL/GenBank/DDBJ databases">
        <title>Sequencing the genomes of two abundant thermophiles in Great Basin hot springs: Thermocrinis jamiesonii and novel Chloroflexi Thermoflexus hugenholtzii.</title>
        <authorList>
            <person name="Hedlund B."/>
        </authorList>
    </citation>
    <scope>NUCLEOTIDE SEQUENCE [LARGE SCALE GENOMIC DNA]</scope>
    <source>
        <strain evidence="11 12">G233</strain>
    </source>
</reference>
<evidence type="ECO:0000313" key="12">
    <source>
        <dbReference type="Proteomes" id="UP000223071"/>
    </source>
</evidence>
<dbReference type="RefSeq" id="WP_098504011.1">
    <property type="nucleotide sequence ID" value="NZ_PDJQ01000001.1"/>
</dbReference>
<dbReference type="InterPro" id="IPR017969">
    <property type="entry name" value="Heavy-metal-associated_CS"/>
</dbReference>
<dbReference type="FunFam" id="3.30.70.100:FF:000005">
    <property type="entry name" value="Copper-exporting P-type ATPase A"/>
    <property type="match status" value="1"/>
</dbReference>
<evidence type="ECO:0000256" key="2">
    <source>
        <dbReference type="ARBA" id="ARBA00022448"/>
    </source>
</evidence>
<evidence type="ECO:0000256" key="8">
    <source>
        <dbReference type="ARBA" id="ARBA00023065"/>
    </source>
</evidence>
<organism evidence="11 12">
    <name type="scientific">Tepidiforma thermophila (strain KCTC 52669 / CGMCC 1.13589 / G233)</name>
    <dbReference type="NCBI Taxonomy" id="2761530"/>
    <lineage>
        <taxon>Bacteria</taxon>
        <taxon>Bacillati</taxon>
        <taxon>Chloroflexota</taxon>
        <taxon>Tepidiformia</taxon>
        <taxon>Tepidiformales</taxon>
        <taxon>Tepidiformaceae</taxon>
        <taxon>Tepidiforma</taxon>
    </lineage>
</organism>
<evidence type="ECO:0000256" key="3">
    <source>
        <dbReference type="ARBA" id="ARBA00022475"/>
    </source>
</evidence>
<feature type="domain" description="HMA" evidence="10">
    <location>
        <begin position="3"/>
        <end position="67"/>
    </location>
</feature>
<dbReference type="Gene3D" id="3.30.70.100">
    <property type="match status" value="1"/>
</dbReference>
<dbReference type="EMBL" id="PDJQ01000001">
    <property type="protein sequence ID" value="PFG74639.1"/>
    <property type="molecule type" value="Genomic_DNA"/>
</dbReference>
<dbReference type="SUPFAM" id="SSF55008">
    <property type="entry name" value="HMA, heavy metal-associated domain"/>
    <property type="match status" value="1"/>
</dbReference>
<dbReference type="PROSITE" id="PS50846">
    <property type="entry name" value="HMA_2"/>
    <property type="match status" value="1"/>
</dbReference>
<dbReference type="InterPro" id="IPR036163">
    <property type="entry name" value="HMA_dom_sf"/>
</dbReference>
<gene>
    <name evidence="11" type="ORF">A9A59_1876</name>
</gene>
<keyword evidence="4" id="KW-0597">Phosphoprotein</keyword>
<comment type="catalytic activity">
    <reaction evidence="9">
        <text>Cu(+)(in) + ATP + H2O = Cu(+)(out) + ADP + phosphate + H(+)</text>
        <dbReference type="Rhea" id="RHEA:25792"/>
        <dbReference type="ChEBI" id="CHEBI:15377"/>
        <dbReference type="ChEBI" id="CHEBI:15378"/>
        <dbReference type="ChEBI" id="CHEBI:30616"/>
        <dbReference type="ChEBI" id="CHEBI:43474"/>
        <dbReference type="ChEBI" id="CHEBI:49552"/>
        <dbReference type="ChEBI" id="CHEBI:456216"/>
        <dbReference type="EC" id="7.2.2.8"/>
    </reaction>
</comment>
<dbReference type="GO" id="GO:0005886">
    <property type="term" value="C:plasma membrane"/>
    <property type="evidence" value="ECO:0007669"/>
    <property type="project" value="UniProtKB-SubCell"/>
</dbReference>
<dbReference type="Pfam" id="PF00403">
    <property type="entry name" value="HMA"/>
    <property type="match status" value="1"/>
</dbReference>
<keyword evidence="12" id="KW-1185">Reference proteome</keyword>
<dbReference type="Proteomes" id="UP000223071">
    <property type="component" value="Unassembled WGS sequence"/>
</dbReference>
<evidence type="ECO:0000256" key="4">
    <source>
        <dbReference type="ARBA" id="ARBA00022553"/>
    </source>
</evidence>